<dbReference type="PANTHER" id="PTHR43674:SF2">
    <property type="entry name" value="BETA-UREIDOPROPIONASE"/>
    <property type="match status" value="1"/>
</dbReference>
<proteinExistence type="predicted"/>
<reference evidence="3 4" key="1">
    <citation type="submission" date="2019-09" db="EMBL/GenBank/DDBJ databases">
        <title>Draft genome sequencing and comparative genomics of hatchery-associated Vibrios.</title>
        <authorList>
            <person name="Kehlet-Delgado H."/>
            <person name="Mueller R.S."/>
        </authorList>
    </citation>
    <scope>NUCLEOTIDE SEQUENCE [LARGE SCALE GENOMIC DNA]</scope>
    <source>
        <strain evidence="3 4">99-46-Y</strain>
    </source>
</reference>
<comment type="caution">
    <text evidence="3">The sequence shown here is derived from an EMBL/GenBank/DDBJ whole genome shotgun (WGS) entry which is preliminary data.</text>
</comment>
<dbReference type="PANTHER" id="PTHR43674">
    <property type="entry name" value="NITRILASE C965.09-RELATED"/>
    <property type="match status" value="1"/>
</dbReference>
<dbReference type="AlphaFoldDB" id="A0A7Y4EFR6"/>
<dbReference type="GO" id="GO:0033388">
    <property type="term" value="P:putrescine biosynthetic process from arginine"/>
    <property type="evidence" value="ECO:0007669"/>
    <property type="project" value="TreeGrafter"/>
</dbReference>
<dbReference type="InterPro" id="IPR050345">
    <property type="entry name" value="Aliph_Amidase/BUP"/>
</dbReference>
<protein>
    <submittedName>
        <fullName evidence="3">Carbon-nitrogen hydrolase family protein</fullName>
    </submittedName>
</protein>
<keyword evidence="1 3" id="KW-0378">Hydrolase</keyword>
<dbReference type="GO" id="GO:0050126">
    <property type="term" value="F:N-carbamoylputrescine amidase activity"/>
    <property type="evidence" value="ECO:0007669"/>
    <property type="project" value="TreeGrafter"/>
</dbReference>
<dbReference type="SUPFAM" id="SSF56317">
    <property type="entry name" value="Carbon-nitrogen hydrolase"/>
    <property type="match status" value="1"/>
</dbReference>
<feature type="domain" description="CN hydrolase" evidence="2">
    <location>
        <begin position="5"/>
        <end position="242"/>
    </location>
</feature>
<dbReference type="PROSITE" id="PS50263">
    <property type="entry name" value="CN_HYDROLASE"/>
    <property type="match status" value="1"/>
</dbReference>
<dbReference type="CDD" id="cd07197">
    <property type="entry name" value="nitrilase"/>
    <property type="match status" value="1"/>
</dbReference>
<organism evidence="3 4">
    <name type="scientific">Vibrio pectenicida</name>
    <dbReference type="NCBI Taxonomy" id="62763"/>
    <lineage>
        <taxon>Bacteria</taxon>
        <taxon>Pseudomonadati</taxon>
        <taxon>Pseudomonadota</taxon>
        <taxon>Gammaproteobacteria</taxon>
        <taxon>Vibrionales</taxon>
        <taxon>Vibrionaceae</taxon>
        <taxon>Vibrio</taxon>
    </lineage>
</organism>
<dbReference type="Pfam" id="PF00795">
    <property type="entry name" value="CN_hydrolase"/>
    <property type="match status" value="1"/>
</dbReference>
<gene>
    <name evidence="3" type="ORF">F0225_15435</name>
</gene>
<dbReference type="EMBL" id="VTXC01000048">
    <property type="protein sequence ID" value="NOH72723.1"/>
    <property type="molecule type" value="Genomic_DNA"/>
</dbReference>
<dbReference type="InterPro" id="IPR036526">
    <property type="entry name" value="C-N_Hydrolase_sf"/>
</dbReference>
<evidence type="ECO:0000313" key="4">
    <source>
        <dbReference type="Proteomes" id="UP000565719"/>
    </source>
</evidence>
<dbReference type="Gene3D" id="3.60.110.10">
    <property type="entry name" value="Carbon-nitrogen hydrolase"/>
    <property type="match status" value="1"/>
</dbReference>
<name>A0A7Y4EFR6_9VIBR</name>
<dbReference type="RefSeq" id="WP_171361806.1">
    <property type="nucleotide sequence ID" value="NZ_VTXC01000048.1"/>
</dbReference>
<evidence type="ECO:0000256" key="1">
    <source>
        <dbReference type="ARBA" id="ARBA00022801"/>
    </source>
</evidence>
<dbReference type="InterPro" id="IPR003010">
    <property type="entry name" value="C-N_Hydrolase"/>
</dbReference>
<evidence type="ECO:0000313" key="3">
    <source>
        <dbReference type="EMBL" id="NOH72723.1"/>
    </source>
</evidence>
<sequence>MQSILTIALAQCPVIRGDLNTNLNQHHSHIKHAASLGAQLVVFPELSLTGYELDLANELALKSSDRLFNELSNVCKKNNIMVIAGCFLASKGAKPHIGAVICSPCGKIDFYSKQYLHDGEEQYCSAGEKDYQFTIGEHNIALAVCADFSKSEHAQSAIENKANLYLVSALILPSGYRHDAEILSNIAYHHQLPTLLCNHISSTGGWETCGNNSIWDLNGKLIASSNNNQPGVLLCTMSEVSISGQFYPLALDTTA</sequence>
<accession>A0A7Y4EFR6</accession>
<dbReference type="Proteomes" id="UP000565719">
    <property type="component" value="Unassembled WGS sequence"/>
</dbReference>
<evidence type="ECO:0000259" key="2">
    <source>
        <dbReference type="PROSITE" id="PS50263"/>
    </source>
</evidence>